<dbReference type="SMART" id="SM00365">
    <property type="entry name" value="LRR_SD22"/>
    <property type="match status" value="3"/>
</dbReference>
<evidence type="ECO:0000256" key="1">
    <source>
        <dbReference type="ARBA" id="ARBA00004138"/>
    </source>
</evidence>
<keyword evidence="7" id="KW-0969">Cilium</keyword>
<gene>
    <name evidence="11" type="ORF">BASA50_003210</name>
</gene>
<protein>
    <recommendedName>
        <fullName evidence="10">U2A'/phosphoprotein 32 family A C-terminal domain-containing protein</fullName>
    </recommendedName>
</protein>
<keyword evidence="6" id="KW-0175">Coiled coil</keyword>
<evidence type="ECO:0000256" key="2">
    <source>
        <dbReference type="ARBA" id="ARBA00004496"/>
    </source>
</evidence>
<evidence type="ECO:0000256" key="4">
    <source>
        <dbReference type="ARBA" id="ARBA00022614"/>
    </source>
</evidence>
<dbReference type="PANTHER" id="PTHR18849:SF0">
    <property type="entry name" value="CILIA- AND FLAGELLA-ASSOCIATED PROTEIN 410-RELATED"/>
    <property type="match status" value="1"/>
</dbReference>
<keyword evidence="3" id="KW-0963">Cytoplasm</keyword>
<dbReference type="InterPro" id="IPR056496">
    <property type="entry name" value="CS_DNAAF11_C"/>
</dbReference>
<keyword evidence="4" id="KW-0433">Leucine-rich repeat</keyword>
<dbReference type="EMBL" id="JAFCIX010000076">
    <property type="protein sequence ID" value="KAH6599182.1"/>
    <property type="molecule type" value="Genomic_DNA"/>
</dbReference>
<dbReference type="Proteomes" id="UP001648503">
    <property type="component" value="Unassembled WGS sequence"/>
</dbReference>
<dbReference type="InterPro" id="IPR001611">
    <property type="entry name" value="Leu-rich_rpt"/>
</dbReference>
<feature type="domain" description="U2A'/phosphoprotein 32 family A C-terminal" evidence="10">
    <location>
        <begin position="136"/>
        <end position="154"/>
    </location>
</feature>
<dbReference type="Pfam" id="PF23602">
    <property type="entry name" value="CS_DNAAF11_C"/>
    <property type="match status" value="1"/>
</dbReference>
<evidence type="ECO:0000256" key="3">
    <source>
        <dbReference type="ARBA" id="ARBA00022490"/>
    </source>
</evidence>
<comment type="similarity">
    <text evidence="9">Belongs to the tilB family.</text>
</comment>
<keyword evidence="8" id="KW-0966">Cell projection</keyword>
<dbReference type="SUPFAM" id="SSF52058">
    <property type="entry name" value="L domain-like"/>
    <property type="match status" value="1"/>
</dbReference>
<sequence length="498" mass="55907">MQGRSEGKTNIINEQLLRKRAEHNDGELSSLKEIALHQYDIERIENLDVYCRNLEILYLQCNQISKIENLHKLKRLSYLQLALNNIAKIENLELCESLRKLDLTVNFIDDPLDVEALKENLFLRELYLVGNPCAQVPGYREFVITTLPQLTSLDARDIEKSERILAAQEYPGIRSALVVRRNEKMAKSSGPAMLPTEAFPLESALTTMDTRPDKDTHEENAKSQGDKLLVTADTADTADLTIATDSLLEKTKRDYQSKPVPHTPEARLAAARDLAMLRENKANRGLAAFDDPLKKKKDSVLFSVDGRVLQRNEGKYPFKWVETPKTIVLAIEISKFLETSLIDVDVHPTWVRVTIKGKILQLVIDQPVQTDSIVCERSKLSGQLAITMLRVNVCGDLIDIRRQEREINKQMSAVCAKAAEMPVSGTGLSAGQPPKSRYARIDYRNIVKNNIHEKAMKRSQLTVSSAHETGAIIDSPMIASDIIVDDDFADDPSVPPLC</sequence>
<evidence type="ECO:0000313" key="11">
    <source>
        <dbReference type="EMBL" id="KAH6599182.1"/>
    </source>
</evidence>
<reference evidence="11 12" key="1">
    <citation type="submission" date="2021-02" db="EMBL/GenBank/DDBJ databases">
        <title>Variation within the Batrachochytrium salamandrivorans European outbreak.</title>
        <authorList>
            <person name="Kelly M."/>
            <person name="Pasmans F."/>
            <person name="Shea T.P."/>
            <person name="Munoz J.F."/>
            <person name="Carranza S."/>
            <person name="Cuomo C.A."/>
            <person name="Martel A."/>
        </authorList>
    </citation>
    <scope>NUCLEOTIDE SEQUENCE [LARGE SCALE GENOMIC DNA]</scope>
    <source>
        <strain evidence="11 12">AMFP18/2</strain>
    </source>
</reference>
<keyword evidence="12" id="KW-1185">Reference proteome</keyword>
<dbReference type="InterPro" id="IPR032675">
    <property type="entry name" value="LRR_dom_sf"/>
</dbReference>
<organism evidence="11 12">
    <name type="scientific">Batrachochytrium salamandrivorans</name>
    <dbReference type="NCBI Taxonomy" id="1357716"/>
    <lineage>
        <taxon>Eukaryota</taxon>
        <taxon>Fungi</taxon>
        <taxon>Fungi incertae sedis</taxon>
        <taxon>Chytridiomycota</taxon>
        <taxon>Chytridiomycota incertae sedis</taxon>
        <taxon>Chytridiomycetes</taxon>
        <taxon>Rhizophydiales</taxon>
        <taxon>Rhizophydiales incertae sedis</taxon>
        <taxon>Batrachochytrium</taxon>
    </lineage>
</organism>
<dbReference type="Pfam" id="PF14580">
    <property type="entry name" value="LRR_9"/>
    <property type="match status" value="1"/>
</dbReference>
<evidence type="ECO:0000313" key="12">
    <source>
        <dbReference type="Proteomes" id="UP001648503"/>
    </source>
</evidence>
<evidence type="ECO:0000256" key="9">
    <source>
        <dbReference type="ARBA" id="ARBA00049982"/>
    </source>
</evidence>
<evidence type="ECO:0000256" key="8">
    <source>
        <dbReference type="ARBA" id="ARBA00023273"/>
    </source>
</evidence>
<accession>A0ABQ8FJ51</accession>
<evidence type="ECO:0000256" key="5">
    <source>
        <dbReference type="ARBA" id="ARBA00022737"/>
    </source>
</evidence>
<dbReference type="PANTHER" id="PTHR18849">
    <property type="entry name" value="LEUCINE RICH REPEAT PROTEIN"/>
    <property type="match status" value="1"/>
</dbReference>
<comment type="caution">
    <text evidence="11">The sequence shown here is derived from an EMBL/GenBank/DDBJ whole genome shotgun (WGS) entry which is preliminary data.</text>
</comment>
<evidence type="ECO:0000256" key="7">
    <source>
        <dbReference type="ARBA" id="ARBA00023069"/>
    </source>
</evidence>
<dbReference type="PROSITE" id="PS51450">
    <property type="entry name" value="LRR"/>
    <property type="match status" value="2"/>
</dbReference>
<proteinExistence type="inferred from homology"/>
<comment type="subcellular location">
    <subcellularLocation>
        <location evidence="1">Cell projection</location>
        <location evidence="1">Cilium</location>
    </subcellularLocation>
    <subcellularLocation>
        <location evidence="2">Cytoplasm</location>
    </subcellularLocation>
</comment>
<keyword evidence="5" id="KW-0677">Repeat</keyword>
<dbReference type="InterPro" id="IPR003603">
    <property type="entry name" value="U2A'_phosphoprotein32A_C"/>
</dbReference>
<dbReference type="Gene3D" id="3.80.10.10">
    <property type="entry name" value="Ribonuclease Inhibitor"/>
    <property type="match status" value="1"/>
</dbReference>
<evidence type="ECO:0000259" key="10">
    <source>
        <dbReference type="SMART" id="SM00446"/>
    </source>
</evidence>
<name>A0ABQ8FJ51_9FUNG</name>
<evidence type="ECO:0000256" key="6">
    <source>
        <dbReference type="ARBA" id="ARBA00023054"/>
    </source>
</evidence>
<dbReference type="SMART" id="SM00446">
    <property type="entry name" value="LRRcap"/>
    <property type="match status" value="1"/>
</dbReference>